<keyword evidence="3" id="KW-1185">Reference proteome</keyword>
<evidence type="ECO:0000256" key="1">
    <source>
        <dbReference type="SAM" id="MobiDB-lite"/>
    </source>
</evidence>
<dbReference type="EMBL" id="JAEFBK010000007">
    <property type="protein sequence ID" value="KAG7585066.1"/>
    <property type="molecule type" value="Genomic_DNA"/>
</dbReference>
<name>A0A8T2BGF2_9BRAS</name>
<organism evidence="2 3">
    <name type="scientific">Arabidopsis thaliana x Arabidopsis arenosa</name>
    <dbReference type="NCBI Taxonomy" id="1240361"/>
    <lineage>
        <taxon>Eukaryota</taxon>
        <taxon>Viridiplantae</taxon>
        <taxon>Streptophyta</taxon>
        <taxon>Embryophyta</taxon>
        <taxon>Tracheophyta</taxon>
        <taxon>Spermatophyta</taxon>
        <taxon>Magnoliopsida</taxon>
        <taxon>eudicotyledons</taxon>
        <taxon>Gunneridae</taxon>
        <taxon>Pentapetalae</taxon>
        <taxon>rosids</taxon>
        <taxon>malvids</taxon>
        <taxon>Brassicales</taxon>
        <taxon>Brassicaceae</taxon>
        <taxon>Camelineae</taxon>
        <taxon>Arabidopsis</taxon>
    </lineage>
</organism>
<accession>A0A8T2BGF2</accession>
<gene>
    <name evidence="2" type="ORF">ISN45_Aa02g004410</name>
</gene>
<reference evidence="2 3" key="1">
    <citation type="submission" date="2020-12" db="EMBL/GenBank/DDBJ databases">
        <title>Concerted genomic and epigenomic changes stabilize Arabidopsis allopolyploids.</title>
        <authorList>
            <person name="Chen Z."/>
        </authorList>
    </citation>
    <scope>NUCLEOTIDE SEQUENCE [LARGE SCALE GENOMIC DNA]</scope>
    <source>
        <strain evidence="2">Allo738</strain>
        <tissue evidence="2">Leaf</tissue>
    </source>
</reference>
<dbReference type="Proteomes" id="UP000694240">
    <property type="component" value="Chromosome 7"/>
</dbReference>
<comment type="caution">
    <text evidence="2">The sequence shown here is derived from an EMBL/GenBank/DDBJ whole genome shotgun (WGS) entry which is preliminary data.</text>
</comment>
<evidence type="ECO:0000313" key="3">
    <source>
        <dbReference type="Proteomes" id="UP000694240"/>
    </source>
</evidence>
<feature type="region of interest" description="Disordered" evidence="1">
    <location>
        <begin position="96"/>
        <end position="130"/>
    </location>
</feature>
<evidence type="ECO:0000313" key="2">
    <source>
        <dbReference type="EMBL" id="KAG7585066.1"/>
    </source>
</evidence>
<feature type="compositionally biased region" description="Basic and acidic residues" evidence="1">
    <location>
        <begin position="96"/>
        <end position="120"/>
    </location>
</feature>
<proteinExistence type="predicted"/>
<dbReference type="AlphaFoldDB" id="A0A8T2BGF2"/>
<sequence length="130" mass="15174">MRPDTREVIEMQLLPAMKLVKGKLEREVEKQSMDEFVFCFKNCYTEKETEMYVTRKFPSLKQSDVGIGFQKFLALIEKVSREAYLKDAEDCANVRRIEARDNSEEAKRSQGEASTSHKCEPNCNKHYPEI</sequence>
<protein>
    <submittedName>
        <fullName evidence="2">Uncharacterized protein</fullName>
    </submittedName>
</protein>